<dbReference type="PANTHER" id="PTHR36974">
    <property type="entry name" value="MEMBRANE PROTEIN-RELATED"/>
    <property type="match status" value="1"/>
</dbReference>
<keyword evidence="1" id="KW-1133">Transmembrane helix</keyword>
<proteinExistence type="predicted"/>
<gene>
    <name evidence="2" type="ORF">METZ01_LOCUS67268</name>
</gene>
<evidence type="ECO:0000256" key="1">
    <source>
        <dbReference type="SAM" id="Phobius"/>
    </source>
</evidence>
<sequence length="108" mass="12921">MGIIYIYLGILHFTNTDFYLPYMPKYLPYHWELIIASGIAEIVLGIGVFFKKYRNYSLWGIILMLVIFMSVHFNMLIPKYSLGNPLYQLILRIFLQFGLIYWAWKNIK</sequence>
<keyword evidence="1" id="KW-0812">Transmembrane</keyword>
<dbReference type="EMBL" id="UINC01004450">
    <property type="protein sequence ID" value="SVA14414.1"/>
    <property type="molecule type" value="Genomic_DNA"/>
</dbReference>
<reference evidence="2" key="1">
    <citation type="submission" date="2018-05" db="EMBL/GenBank/DDBJ databases">
        <authorList>
            <person name="Lanie J.A."/>
            <person name="Ng W.-L."/>
            <person name="Kazmierczak K.M."/>
            <person name="Andrzejewski T.M."/>
            <person name="Davidsen T.M."/>
            <person name="Wayne K.J."/>
            <person name="Tettelin H."/>
            <person name="Glass J.I."/>
            <person name="Rusch D."/>
            <person name="Podicherti R."/>
            <person name="Tsui H.-C.T."/>
            <person name="Winkler M.E."/>
        </authorList>
    </citation>
    <scope>NUCLEOTIDE SEQUENCE</scope>
</reference>
<feature type="transmembrane region" description="Helical" evidence="1">
    <location>
        <begin position="85"/>
        <end position="104"/>
    </location>
</feature>
<evidence type="ECO:0000313" key="2">
    <source>
        <dbReference type="EMBL" id="SVA14414.1"/>
    </source>
</evidence>
<feature type="transmembrane region" description="Helical" evidence="1">
    <location>
        <begin position="56"/>
        <end position="73"/>
    </location>
</feature>
<organism evidence="2">
    <name type="scientific">marine metagenome</name>
    <dbReference type="NCBI Taxonomy" id="408172"/>
    <lineage>
        <taxon>unclassified sequences</taxon>
        <taxon>metagenomes</taxon>
        <taxon>ecological metagenomes</taxon>
    </lineage>
</organism>
<evidence type="ECO:0008006" key="3">
    <source>
        <dbReference type="Google" id="ProtNLM"/>
    </source>
</evidence>
<protein>
    <recommendedName>
        <fullName evidence="3">DoxX family protein</fullName>
    </recommendedName>
</protein>
<feature type="transmembrane region" description="Helical" evidence="1">
    <location>
        <begin position="29"/>
        <end position="49"/>
    </location>
</feature>
<name>A0A381TF89_9ZZZZ</name>
<dbReference type="PANTHER" id="PTHR36974:SF1">
    <property type="entry name" value="DOXX FAMILY MEMBRANE PROTEIN"/>
    <property type="match status" value="1"/>
</dbReference>
<accession>A0A381TF89</accession>
<keyword evidence="1" id="KW-0472">Membrane</keyword>
<dbReference type="AlphaFoldDB" id="A0A381TF89"/>